<evidence type="ECO:0000313" key="3">
    <source>
        <dbReference type="EMBL" id="MBJ7266023.1"/>
    </source>
</evidence>
<dbReference type="Pfam" id="PF09836">
    <property type="entry name" value="DUF2063"/>
    <property type="match status" value="1"/>
</dbReference>
<organism evidence="4 5">
    <name type="scientific">Idiomarina abyssalis</name>
    <dbReference type="NCBI Taxonomy" id="86102"/>
    <lineage>
        <taxon>Bacteria</taxon>
        <taxon>Pseudomonadati</taxon>
        <taxon>Pseudomonadota</taxon>
        <taxon>Gammaproteobacteria</taxon>
        <taxon>Alteromonadales</taxon>
        <taxon>Idiomarinaceae</taxon>
        <taxon>Idiomarina</taxon>
    </lineage>
</organism>
<dbReference type="GO" id="GO:0003677">
    <property type="term" value="F:DNA binding"/>
    <property type="evidence" value="ECO:0007669"/>
    <property type="project" value="UniProtKB-KW"/>
</dbReference>
<dbReference type="InterPro" id="IPR054098">
    <property type="entry name" value="NGO1945-like_C"/>
</dbReference>
<gene>
    <name evidence="3" type="ORF">JHC10_03585</name>
    <name evidence="4" type="ORF">JHC11_08295</name>
</gene>
<evidence type="ECO:0000259" key="2">
    <source>
        <dbReference type="Pfam" id="PF22106"/>
    </source>
</evidence>
<keyword evidence="6" id="KW-1185">Reference proteome</keyword>
<dbReference type="RefSeq" id="WP_199493854.1">
    <property type="nucleotide sequence ID" value="NZ_JAEMOO010000001.1"/>
</dbReference>
<dbReference type="Gene3D" id="1.10.150.690">
    <property type="entry name" value="DUF2063"/>
    <property type="match status" value="1"/>
</dbReference>
<feature type="domain" description="Putative DNA-binding" evidence="1">
    <location>
        <begin position="8"/>
        <end position="97"/>
    </location>
</feature>
<evidence type="ECO:0000313" key="6">
    <source>
        <dbReference type="Proteomes" id="UP000655994"/>
    </source>
</evidence>
<dbReference type="EMBL" id="JAEMOS010000010">
    <property type="protein sequence ID" value="MBJ7266023.1"/>
    <property type="molecule type" value="Genomic_DNA"/>
</dbReference>
<dbReference type="EMBL" id="JAEMOP010000002">
    <property type="protein sequence ID" value="MBJ7315991.1"/>
    <property type="molecule type" value="Genomic_DNA"/>
</dbReference>
<feature type="domain" description="NGO1945-like C-terminal" evidence="2">
    <location>
        <begin position="145"/>
        <end position="240"/>
    </location>
</feature>
<keyword evidence="4" id="KW-0238">DNA-binding</keyword>
<evidence type="ECO:0000313" key="4">
    <source>
        <dbReference type="EMBL" id="MBJ7315991.1"/>
    </source>
</evidence>
<dbReference type="InterPro" id="IPR044922">
    <property type="entry name" value="DUF2063_N_sf"/>
</dbReference>
<sequence>MSNDTFKQIQDRFVQQLKDPQKSVEEPWLADIEERRMAIYQRLLRNNIFRFIDSAFPVLKKLCDEEQWQAIKEQFFRSFSSNSPYFTGIAKSFVEYLQSDNALFVFAPELAHYEWLELEVEQKPWPESHICLTDELHEEQIIGLNPTAVISAYQYPVDEIGIEFKPERPLSQPRFLVVFRDAEGKVRFVRINAMTYLLLTELQSRNYIRLQDFFDLLPELLPQWPAEQIQEGAEQTLQQFASQQLLLRVKS</sequence>
<proteinExistence type="predicted"/>
<evidence type="ECO:0000313" key="5">
    <source>
        <dbReference type="Proteomes" id="UP000621390"/>
    </source>
</evidence>
<reference evidence="4 6" key="1">
    <citation type="submission" date="2020-09" db="EMBL/GenBank/DDBJ databases">
        <title>Draft Genomes of Bacterial Isolates from North Pond Shallow Sediments.</title>
        <authorList>
            <person name="Kiel Reese B."/>
            <person name="Mullis M."/>
            <person name="Weisend R.E."/>
        </authorList>
    </citation>
    <scope>NUCLEOTIDE SEQUENCE</scope>
    <source>
        <strain evidence="4">KJE-2</strain>
        <strain evidence="3 6">KJE-3</strain>
    </source>
</reference>
<dbReference type="AlphaFoldDB" id="A0A8I1KEJ1"/>
<dbReference type="Gene3D" id="3.90.930.50">
    <property type="match status" value="1"/>
</dbReference>
<dbReference type="Proteomes" id="UP000655994">
    <property type="component" value="Unassembled WGS sequence"/>
</dbReference>
<dbReference type="InterPro" id="IPR018640">
    <property type="entry name" value="DUF2063"/>
</dbReference>
<comment type="caution">
    <text evidence="4">The sequence shown here is derived from an EMBL/GenBank/DDBJ whole genome shotgun (WGS) entry which is preliminary data.</text>
</comment>
<dbReference type="Proteomes" id="UP000621390">
    <property type="component" value="Unassembled WGS sequence"/>
</dbReference>
<dbReference type="Pfam" id="PF22106">
    <property type="entry name" value="NGO1945_C"/>
    <property type="match status" value="1"/>
</dbReference>
<name>A0A8I1KEJ1_9GAMM</name>
<accession>A0A8I1KEJ1</accession>
<evidence type="ECO:0000259" key="1">
    <source>
        <dbReference type="Pfam" id="PF09836"/>
    </source>
</evidence>
<protein>
    <submittedName>
        <fullName evidence="3 4">DNA-binding domain-containing protein</fullName>
    </submittedName>
</protein>